<feature type="domain" description="EGF-like" evidence="16">
    <location>
        <begin position="120"/>
        <end position="156"/>
    </location>
</feature>
<feature type="disulfide bond" evidence="12">
    <location>
        <begin position="846"/>
        <end position="861"/>
    </location>
</feature>
<feature type="domain" description="EGF-like" evidence="16">
    <location>
        <begin position="744"/>
        <end position="781"/>
    </location>
</feature>
<dbReference type="PANTHER" id="PTHR22722:SF14">
    <property type="entry name" value="MEGALIN, ISOFORM A"/>
    <property type="match status" value="1"/>
</dbReference>
<keyword evidence="11" id="KW-0325">Glycoprotein</keyword>
<feature type="domain" description="EGF-like" evidence="16">
    <location>
        <begin position="1441"/>
        <end position="1475"/>
    </location>
</feature>
<dbReference type="FunFam" id="2.120.10.30:FF:000241">
    <property type="entry name" value="Low-density lipoprotein receptor-related protein 6"/>
    <property type="match status" value="1"/>
</dbReference>
<dbReference type="FunFam" id="2.10.25.10:FF:000037">
    <property type="entry name" value="Signal peptide, CUB domain and EGF-like domain-containing 2"/>
    <property type="match status" value="1"/>
</dbReference>
<feature type="repeat" description="LDL-receptor class B" evidence="13">
    <location>
        <begin position="1349"/>
        <end position="1391"/>
    </location>
</feature>
<dbReference type="SUPFAM" id="SSF63825">
    <property type="entry name" value="YWTD domain"/>
    <property type="match status" value="3"/>
</dbReference>
<dbReference type="InterPro" id="IPR011042">
    <property type="entry name" value="6-blade_b-propeller_TolB-like"/>
</dbReference>
<evidence type="ECO:0000259" key="15">
    <source>
        <dbReference type="SMART" id="SM00179"/>
    </source>
</evidence>
<dbReference type="GO" id="GO:0005509">
    <property type="term" value="F:calcium ion binding"/>
    <property type="evidence" value="ECO:0007669"/>
    <property type="project" value="InterPro"/>
</dbReference>
<dbReference type="InterPro" id="IPR000152">
    <property type="entry name" value="EGF-type_Asp/Asn_hydroxyl_site"/>
</dbReference>
<feature type="disulfide bond" evidence="12">
    <location>
        <begin position="1058"/>
        <end position="1076"/>
    </location>
</feature>
<keyword evidence="10 17" id="KW-0675">Receptor</keyword>
<evidence type="ECO:0000256" key="6">
    <source>
        <dbReference type="ARBA" id="ARBA00022737"/>
    </source>
</evidence>
<dbReference type="SUPFAM" id="SSF57424">
    <property type="entry name" value="LDL receptor-like module"/>
    <property type="match status" value="8"/>
</dbReference>
<feature type="disulfide bond" evidence="12">
    <location>
        <begin position="945"/>
        <end position="960"/>
    </location>
</feature>
<dbReference type="Gene3D" id="2.10.25.10">
    <property type="entry name" value="Laminin"/>
    <property type="match status" value="3"/>
</dbReference>
<feature type="disulfide bond" evidence="12">
    <location>
        <begin position="988"/>
        <end position="1003"/>
    </location>
</feature>
<evidence type="ECO:0000256" key="12">
    <source>
        <dbReference type="PROSITE-ProRule" id="PRU00124"/>
    </source>
</evidence>
<evidence type="ECO:0000256" key="7">
    <source>
        <dbReference type="ARBA" id="ARBA00022989"/>
    </source>
</evidence>
<feature type="domain" description="EGF-like calcium-binding" evidence="15">
    <location>
        <begin position="1125"/>
        <end position="1164"/>
    </location>
</feature>
<evidence type="ECO:0000256" key="1">
    <source>
        <dbReference type="ARBA" id="ARBA00004167"/>
    </source>
</evidence>
<dbReference type="FunFam" id="4.10.400.10:FF:000065">
    <property type="entry name" value="Transmembrane protease serine 7"/>
    <property type="match status" value="1"/>
</dbReference>
<feature type="disulfide bond" evidence="12">
    <location>
        <begin position="1013"/>
        <end position="1031"/>
    </location>
</feature>
<dbReference type="InterPro" id="IPR002172">
    <property type="entry name" value="LDrepeatLR_classA_rpt"/>
</dbReference>
<dbReference type="InterPro" id="IPR023415">
    <property type="entry name" value="LDLR_class-A_CS"/>
</dbReference>
<evidence type="ECO:0000256" key="10">
    <source>
        <dbReference type="ARBA" id="ARBA00023170"/>
    </source>
</evidence>
<dbReference type="PROSITE" id="PS00010">
    <property type="entry name" value="ASX_HYDROXYL"/>
    <property type="match status" value="2"/>
</dbReference>
<dbReference type="PROSITE" id="PS01187">
    <property type="entry name" value="EGF_CA"/>
    <property type="match status" value="2"/>
</dbReference>
<gene>
    <name evidence="17" type="ORF">ALC60_11054</name>
</gene>
<feature type="disulfide bond" evidence="12">
    <location>
        <begin position="1006"/>
        <end position="1018"/>
    </location>
</feature>
<dbReference type="InterPro" id="IPR018097">
    <property type="entry name" value="EGF_Ca-bd_CS"/>
</dbReference>
<dbReference type="SUPFAM" id="SSF57196">
    <property type="entry name" value="EGF/Laminin"/>
    <property type="match status" value="5"/>
</dbReference>
<dbReference type="GO" id="GO:0016324">
    <property type="term" value="C:apical plasma membrane"/>
    <property type="evidence" value="ECO:0007669"/>
    <property type="project" value="TreeGrafter"/>
</dbReference>
<evidence type="ECO:0000256" key="11">
    <source>
        <dbReference type="ARBA" id="ARBA00023180"/>
    </source>
</evidence>
<dbReference type="Pfam" id="PF07645">
    <property type="entry name" value="EGF_CA"/>
    <property type="match status" value="1"/>
</dbReference>
<dbReference type="EMBL" id="KQ982851">
    <property type="protein sequence ID" value="KYQ49879.1"/>
    <property type="molecule type" value="Genomic_DNA"/>
</dbReference>
<evidence type="ECO:0000259" key="16">
    <source>
        <dbReference type="SMART" id="SM00181"/>
    </source>
</evidence>
<dbReference type="GO" id="GO:0042562">
    <property type="term" value="F:hormone binding"/>
    <property type="evidence" value="ECO:0007669"/>
    <property type="project" value="TreeGrafter"/>
</dbReference>
<dbReference type="PROSITE" id="PS51120">
    <property type="entry name" value="LDLRB"/>
    <property type="match status" value="4"/>
</dbReference>
<feature type="domain" description="EGF-like calcium-binding" evidence="15">
    <location>
        <begin position="742"/>
        <end position="781"/>
    </location>
</feature>
<dbReference type="SMART" id="SM00181">
    <property type="entry name" value="EGF"/>
    <property type="match status" value="7"/>
</dbReference>
<feature type="repeat" description="LDL-receptor class B" evidence="13">
    <location>
        <begin position="334"/>
        <end position="376"/>
    </location>
</feature>
<dbReference type="InterPro" id="IPR001881">
    <property type="entry name" value="EGF-like_Ca-bd_dom"/>
</dbReference>
<keyword evidence="7 14" id="KW-1133">Transmembrane helix</keyword>
<feature type="repeat" description="LDL-receptor class B" evidence="13">
    <location>
        <begin position="290"/>
        <end position="333"/>
    </location>
</feature>
<dbReference type="Gene3D" id="4.10.400.10">
    <property type="entry name" value="Low-density Lipoprotein Receptor"/>
    <property type="match status" value="9"/>
</dbReference>
<dbReference type="PROSITE" id="PS50068">
    <property type="entry name" value="LDLRA_2"/>
    <property type="match status" value="9"/>
</dbReference>
<dbReference type="Pfam" id="PF00057">
    <property type="entry name" value="Ldl_recept_a"/>
    <property type="match status" value="7"/>
</dbReference>
<dbReference type="InterPro" id="IPR000742">
    <property type="entry name" value="EGF"/>
</dbReference>
<feature type="domain" description="EGF-like" evidence="16">
    <location>
        <begin position="1089"/>
        <end position="1124"/>
    </location>
</feature>
<feature type="disulfide bond" evidence="12">
    <location>
        <begin position="48"/>
        <end position="66"/>
    </location>
</feature>
<feature type="domain" description="EGF-like" evidence="16">
    <location>
        <begin position="426"/>
        <end position="462"/>
    </location>
</feature>
<organism evidence="17 18">
    <name type="scientific">Mycetomoellerius zeteki</name>
    <dbReference type="NCBI Taxonomy" id="64791"/>
    <lineage>
        <taxon>Eukaryota</taxon>
        <taxon>Metazoa</taxon>
        <taxon>Ecdysozoa</taxon>
        <taxon>Arthropoda</taxon>
        <taxon>Hexapoda</taxon>
        <taxon>Insecta</taxon>
        <taxon>Pterygota</taxon>
        <taxon>Neoptera</taxon>
        <taxon>Endopterygota</taxon>
        <taxon>Hymenoptera</taxon>
        <taxon>Apocrita</taxon>
        <taxon>Aculeata</taxon>
        <taxon>Formicoidea</taxon>
        <taxon>Formicidae</taxon>
        <taxon>Myrmicinae</taxon>
        <taxon>Mycetomoellerius</taxon>
    </lineage>
</organism>
<keyword evidence="8 14" id="KW-0472">Membrane</keyword>
<dbReference type="CDD" id="cd00112">
    <property type="entry name" value="LDLa"/>
    <property type="match status" value="8"/>
</dbReference>
<reference evidence="17 18" key="1">
    <citation type="submission" date="2015-09" db="EMBL/GenBank/DDBJ databases">
        <title>Trachymyrmex zeteki WGS genome.</title>
        <authorList>
            <person name="Nygaard S."/>
            <person name="Hu H."/>
            <person name="Boomsma J."/>
            <person name="Zhang G."/>
        </authorList>
    </citation>
    <scope>NUCLEOTIDE SEQUENCE [LARGE SCALE GENOMIC DNA]</scope>
    <source>
        <strain evidence="17">Tzet28-1</strain>
        <tissue evidence="17">Whole body</tissue>
    </source>
</reference>
<evidence type="ECO:0000256" key="14">
    <source>
        <dbReference type="SAM" id="Phobius"/>
    </source>
</evidence>
<evidence type="ECO:0000256" key="13">
    <source>
        <dbReference type="PROSITE-ProRule" id="PRU00461"/>
    </source>
</evidence>
<keyword evidence="18" id="KW-1185">Reference proteome</keyword>
<feature type="disulfide bond" evidence="12">
    <location>
        <begin position="933"/>
        <end position="951"/>
    </location>
</feature>
<feature type="domain" description="EGF-like" evidence="16">
    <location>
        <begin position="1128"/>
        <end position="1164"/>
    </location>
</feature>
<evidence type="ECO:0000256" key="4">
    <source>
        <dbReference type="ARBA" id="ARBA00022692"/>
    </source>
</evidence>
<dbReference type="GO" id="GO:0043235">
    <property type="term" value="C:receptor complex"/>
    <property type="evidence" value="ECO:0007669"/>
    <property type="project" value="TreeGrafter"/>
</dbReference>
<keyword evidence="6" id="KW-0677">Repeat</keyword>
<dbReference type="Gene3D" id="2.120.10.30">
    <property type="entry name" value="TolB, C-terminal domain"/>
    <property type="match status" value="3"/>
</dbReference>
<dbReference type="SMART" id="SM00135">
    <property type="entry name" value="LY"/>
    <property type="match status" value="10"/>
</dbReference>
<keyword evidence="4 14" id="KW-0812">Transmembrane</keyword>
<dbReference type="InterPro" id="IPR051221">
    <property type="entry name" value="LDLR-related"/>
</dbReference>
<feature type="domain" description="EGF-like" evidence="16">
    <location>
        <begin position="80"/>
        <end position="116"/>
    </location>
</feature>
<keyword evidence="5" id="KW-0732">Signal</keyword>
<dbReference type="Pfam" id="PF12662">
    <property type="entry name" value="cEGF"/>
    <property type="match status" value="1"/>
</dbReference>
<evidence type="ECO:0000313" key="17">
    <source>
        <dbReference type="EMBL" id="KYQ49879.1"/>
    </source>
</evidence>
<dbReference type="InterPro" id="IPR000033">
    <property type="entry name" value="LDLR_classB_rpt"/>
</dbReference>
<dbReference type="Pfam" id="PF14670">
    <property type="entry name" value="FXa_inhibition"/>
    <property type="match status" value="1"/>
</dbReference>
<dbReference type="SMART" id="SM00192">
    <property type="entry name" value="LDLa"/>
    <property type="match status" value="9"/>
</dbReference>
<dbReference type="PANTHER" id="PTHR22722">
    <property type="entry name" value="LOW-DENSITY LIPOPROTEIN RECEPTOR-RELATED PROTEIN 2-RELATED"/>
    <property type="match status" value="1"/>
</dbReference>
<proteinExistence type="predicted"/>
<sequence length="1573" mass="180063">MRGDEHCVFQEWLCDGRNDCPDGSDELDCRTNKTYAESCKIENFKYMCQNHQCVHLNAVCNGKDDCGDKSDEGAGCTPPSCPSSVKCDHECKQTPKGSVCFCKPGYKLQNDNHTCIDIDECQTYGICDQECMNSPGSYSCKCQTDYFLQEDKKTCKASGRAKILFSTKNEIIEMYLTTKINDVELFNELKFSSDLVSIAVNDEQIYFSKLEDDNEVISRNILNMSTDIVTIGLSKISSMAIDWITENLYFTDKIYHHIAVCKIIGNDTNCTVLIDDIDEPTGIALLPTRGKMYWCNWSSNPHIAVAGMDGKNIHVFVSENISAPRSLTIDYQTDRLYWVDIKLRKIESIHLDGTDRRFVLQNIIYDPFSLAIFENKLYWTDMKSSAIHSCNKFTGKDYRNILHRSLHHPYSMHIEHPALKPKINNPCLSNPCSELCMLNQENRYTCACTLDKELNADNHTCKETTKKHHLLIFGRYIFVDYYDGMIGKPKVKDIPKSLINGHIEDMASDPITGQIFILWSGWTQIDVNRFDPVNDIFENIISKNYSFAYYMGIAFDYIRNNLYLTNSRNASIEVYNVKTLAMTTFYFKDNIPDYITLVPEESKMYVAFRKEYSFMYLKKYYVYEMQMNGLGERKLLMDDLIGPKISMCYHRDSKTLFVSAENTNSILLHSAEGTRKFRTELDLPFGLTIIGDIIYWTESGSKKFYSTNVKNTFDLSHKNVIPLHTHIGLPFLITLRRDVKFDHDCQKNNGDCSHVCLPTNTSFICACPPGMTLSYDDHTCIMYECPANEFKCDEYNLCISKKNVCDGIKDCPHGEDETIDCHEKKKCEKDHFTCTNGECTDMKHRCDWRYNCIDHSDEENCERPQCLEDEFQCHDGLISCIPKTLVCNEFVLFDMAMLFYLMLFVFKPDCTDASDETNEACKETTCLDGEFRCHNGHCISASLNCDGFNDCLDESDEIFCPHHLSNCSKQFQYQCLGTNLCLPKIVRCDGVVDCPREDDEHNCDVCLNDEFNCDGTKCIPKSWVCDKKDDCDDNSDEKDCIDGKKTIMDSTECNEFKCSIGTCLPYYEVCDGFQNCPDGSDENGKCQTACSIDTHCESRCYKTPKGDVCGCQYGYRLTNATSCEDINECENDVCSQFCRNSVGSFECLCHKGYYIDIIDGVSCKAFGPLMKFITVTDIDIRMISPNRHSIHVIHSLSGYSINGFDVNAVHDSVYWSESEFGTIKKLKIRGNIEETKKIFTVTIEHPQALTIDWITDNVYVNDNGHLNTIQVCNFENQRCAILVEIEDKAKVGSLFVDSTNRWLFWSQITWQMDKPFSKICRTDMMGADMKIIDSDVGFVSGMTVDYIKSKLYWLDNFNEVIKLSNLDGSQRSTFLSTNMRYPSSISIYEQSIYWLTGTNGQLRSCKLYGKRLCETLNVGTNNVHKQFAILHISRQPVGKNPCDVEFCDYMCVLKKENATCICSDGKPIKSNTTCTINSKLIGNTQHTSIYITTIIVLLIAVLLLCIYNCYQRNKFQWKLAGDLNIHRFHFQNPLYDRRDEIELTLDSTIEDLSSEQHEHVNPLDDEFVNVKVN</sequence>
<feature type="transmembrane region" description="Helical" evidence="14">
    <location>
        <begin position="1489"/>
        <end position="1510"/>
    </location>
</feature>
<keyword evidence="9 12" id="KW-1015">Disulfide bond</keyword>
<evidence type="ECO:0000256" key="3">
    <source>
        <dbReference type="ARBA" id="ARBA00022583"/>
    </source>
</evidence>
<comment type="subcellular location">
    <subcellularLocation>
        <location evidence="1">Membrane</location>
        <topology evidence="1">Single-pass membrane protein</topology>
    </subcellularLocation>
</comment>
<keyword evidence="2" id="KW-0245">EGF-like domain</keyword>
<keyword evidence="3" id="KW-0254">Endocytosis</keyword>
<evidence type="ECO:0000313" key="18">
    <source>
        <dbReference type="Proteomes" id="UP000075809"/>
    </source>
</evidence>
<dbReference type="InterPro" id="IPR036055">
    <property type="entry name" value="LDL_receptor-like_sf"/>
</dbReference>
<dbReference type="PROSITE" id="PS01209">
    <property type="entry name" value="LDLRA_1"/>
    <property type="match status" value="5"/>
</dbReference>
<protein>
    <submittedName>
        <fullName evidence="17">Vitellogenin receptor</fullName>
    </submittedName>
</protein>
<dbReference type="CDD" id="cd00054">
    <property type="entry name" value="EGF_CA"/>
    <property type="match status" value="2"/>
</dbReference>
<name>A0A151WPQ2_9HYME</name>
<dbReference type="InterPro" id="IPR049883">
    <property type="entry name" value="NOTCH1_EGF-like"/>
</dbReference>
<feature type="disulfide bond" evidence="12">
    <location>
        <begin position="834"/>
        <end position="852"/>
    </location>
</feature>
<feature type="disulfide bond" evidence="12">
    <location>
        <begin position="1025"/>
        <end position="1040"/>
    </location>
</feature>
<evidence type="ECO:0000256" key="9">
    <source>
        <dbReference type="ARBA" id="ARBA00023157"/>
    </source>
</evidence>
<dbReference type="GO" id="GO:0006898">
    <property type="term" value="P:receptor-mediated endocytosis"/>
    <property type="evidence" value="ECO:0007669"/>
    <property type="project" value="TreeGrafter"/>
</dbReference>
<accession>A0A151WPQ2</accession>
<dbReference type="STRING" id="64791.A0A151WPQ2"/>
<dbReference type="SMART" id="SM00179">
    <property type="entry name" value="EGF_CA"/>
    <property type="match status" value="3"/>
</dbReference>
<evidence type="ECO:0000256" key="2">
    <source>
        <dbReference type="ARBA" id="ARBA00022536"/>
    </source>
</evidence>
<evidence type="ECO:0000256" key="8">
    <source>
        <dbReference type="ARBA" id="ARBA00023136"/>
    </source>
</evidence>
<dbReference type="Pfam" id="PF00058">
    <property type="entry name" value="Ldl_recept_b"/>
    <property type="match status" value="2"/>
</dbReference>
<dbReference type="InterPro" id="IPR026823">
    <property type="entry name" value="cEGF"/>
</dbReference>
<feature type="domain" description="EGF-like calcium-binding" evidence="15">
    <location>
        <begin position="117"/>
        <end position="156"/>
    </location>
</feature>
<evidence type="ECO:0000256" key="5">
    <source>
        <dbReference type="ARBA" id="ARBA00022729"/>
    </source>
</evidence>
<feature type="disulfide bond" evidence="12">
    <location>
        <begin position="926"/>
        <end position="938"/>
    </location>
</feature>
<dbReference type="Proteomes" id="UP000075809">
    <property type="component" value="Unassembled WGS sequence"/>
</dbReference>
<dbReference type="PRINTS" id="PR00261">
    <property type="entry name" value="LDLRECEPTOR"/>
</dbReference>
<comment type="caution">
    <text evidence="12">Lacks conserved residue(s) required for the propagation of feature annotation.</text>
</comment>
<feature type="disulfide bond" evidence="12">
    <location>
        <begin position="827"/>
        <end position="839"/>
    </location>
</feature>
<feature type="disulfide bond" evidence="12">
    <location>
        <begin position="14"/>
        <end position="29"/>
    </location>
</feature>
<feature type="repeat" description="LDL-receptor class B" evidence="13">
    <location>
        <begin position="1211"/>
        <end position="1255"/>
    </location>
</feature>